<dbReference type="Pfam" id="PF01585">
    <property type="entry name" value="G-patch"/>
    <property type="match status" value="1"/>
</dbReference>
<feature type="domain" description="G-patch" evidence="2">
    <location>
        <begin position="26"/>
        <end position="72"/>
    </location>
</feature>
<dbReference type="EMBL" id="JASSZA010000014">
    <property type="protein sequence ID" value="KAK2093932.1"/>
    <property type="molecule type" value="Genomic_DNA"/>
</dbReference>
<dbReference type="PANTHER" id="PTHR23149">
    <property type="entry name" value="G PATCH DOMAIN CONTAINING PROTEIN"/>
    <property type="match status" value="1"/>
</dbReference>
<feature type="compositionally biased region" description="Basic residues" evidence="1">
    <location>
        <begin position="1"/>
        <end position="12"/>
    </location>
</feature>
<dbReference type="SMART" id="SM00443">
    <property type="entry name" value="G_patch"/>
    <property type="match status" value="1"/>
</dbReference>
<proteinExistence type="predicted"/>
<comment type="caution">
    <text evidence="3">The sequence shown here is derived from an EMBL/GenBank/DDBJ whole genome shotgun (WGS) entry which is preliminary data.</text>
</comment>
<gene>
    <name evidence="3" type="ORF">P7K49_027670</name>
</gene>
<dbReference type="PANTHER" id="PTHR23149:SF27">
    <property type="entry name" value="PIN2_TERF1-INTERACTING TELOMERASE INHIBITOR 1"/>
    <property type="match status" value="1"/>
</dbReference>
<protein>
    <recommendedName>
        <fullName evidence="2">G-patch domain-containing protein</fullName>
    </recommendedName>
</protein>
<reference evidence="3 4" key="1">
    <citation type="submission" date="2023-05" db="EMBL/GenBank/DDBJ databases">
        <title>B98-5 Cell Line De Novo Hybrid Assembly: An Optical Mapping Approach.</title>
        <authorList>
            <person name="Kananen K."/>
            <person name="Auerbach J.A."/>
            <person name="Kautto E."/>
            <person name="Blachly J.S."/>
        </authorList>
    </citation>
    <scope>NUCLEOTIDE SEQUENCE [LARGE SCALE GENOMIC DNA]</scope>
    <source>
        <strain evidence="3">B95-8</strain>
        <tissue evidence="3">Cell line</tissue>
    </source>
</reference>
<name>A0ABQ9UA36_SAGOE</name>
<evidence type="ECO:0000259" key="2">
    <source>
        <dbReference type="PROSITE" id="PS50174"/>
    </source>
</evidence>
<accession>A0ABQ9UA36</accession>
<organism evidence="3 4">
    <name type="scientific">Saguinus oedipus</name>
    <name type="common">Cotton-top tamarin</name>
    <name type="synonym">Oedipomidas oedipus</name>
    <dbReference type="NCBI Taxonomy" id="9490"/>
    <lineage>
        <taxon>Eukaryota</taxon>
        <taxon>Metazoa</taxon>
        <taxon>Chordata</taxon>
        <taxon>Craniata</taxon>
        <taxon>Vertebrata</taxon>
        <taxon>Euteleostomi</taxon>
        <taxon>Mammalia</taxon>
        <taxon>Eutheria</taxon>
        <taxon>Euarchontoglires</taxon>
        <taxon>Primates</taxon>
        <taxon>Haplorrhini</taxon>
        <taxon>Platyrrhini</taxon>
        <taxon>Cebidae</taxon>
        <taxon>Callitrichinae</taxon>
        <taxon>Saguinus</taxon>
    </lineage>
</organism>
<evidence type="ECO:0000256" key="1">
    <source>
        <dbReference type="SAM" id="MobiDB-lite"/>
    </source>
</evidence>
<dbReference type="Proteomes" id="UP001266305">
    <property type="component" value="Unassembled WGS sequence"/>
</dbReference>
<feature type="region of interest" description="Disordered" evidence="1">
    <location>
        <begin position="1"/>
        <end position="22"/>
    </location>
</feature>
<dbReference type="InterPro" id="IPR050656">
    <property type="entry name" value="PINX1"/>
</dbReference>
<keyword evidence="4" id="KW-1185">Reference proteome</keyword>
<dbReference type="PROSITE" id="PS50174">
    <property type="entry name" value="G_PATCH"/>
    <property type="match status" value="1"/>
</dbReference>
<dbReference type="InterPro" id="IPR000467">
    <property type="entry name" value="G_patch_dom"/>
</dbReference>
<sequence>MQRIGQGRRKQKWAVDPQNTAWSNDDSKFGQRMLEKMGWSKGKGLGAQEQGATDHIKVQVKNNHLGLGASINNEDNWIAHQDDFNQLLAELNACHGQETTGREVSLLIMFNDMIRWERADGKGQPEWCIHSDSKHFQERVLMSKESNSSRPVRAQASFSLSAYSEGTEASQVIVLSSEGREPLCEGYSVVVQDVASQSCLPGLPIAAPSWLCPLSVVLCSEFRHLSSSLREWLREGNLRMHGEPPVQRLVPHKLAVSRSYFQLIRGFVIRTSTLKILCAIGSAKEKTLLVDVFEKTPGCPWEVAAEENVSARDTSWLTFSFLSEEFPLRCCPQRCVLAPLALPVVLPEAPTLEVVAHSRCCSATHHFITVSHVFRCLLRNREQASLALSPFEERANSSMVCGFFLVQKTSADGGYLCRGENVSRSKAIFEVFYLDGETSGESASPSVVRSLDESSINCDCAAFSWESCRLLIPVTVWAVSCASHTRKAHA</sequence>
<evidence type="ECO:0000313" key="3">
    <source>
        <dbReference type="EMBL" id="KAK2093932.1"/>
    </source>
</evidence>
<evidence type="ECO:0000313" key="4">
    <source>
        <dbReference type="Proteomes" id="UP001266305"/>
    </source>
</evidence>